<feature type="compositionally biased region" description="Polar residues" evidence="2">
    <location>
        <begin position="1325"/>
        <end position="1337"/>
    </location>
</feature>
<evidence type="ECO:0000313" key="4">
    <source>
        <dbReference type="Proteomes" id="UP000242877"/>
    </source>
</evidence>
<feature type="compositionally biased region" description="Acidic residues" evidence="2">
    <location>
        <begin position="769"/>
        <end position="788"/>
    </location>
</feature>
<feature type="compositionally biased region" description="Low complexity" evidence="2">
    <location>
        <begin position="329"/>
        <end position="342"/>
    </location>
</feature>
<feature type="region of interest" description="Disordered" evidence="2">
    <location>
        <begin position="701"/>
        <end position="792"/>
    </location>
</feature>
<feature type="coiled-coil region" evidence="1">
    <location>
        <begin position="949"/>
        <end position="991"/>
    </location>
</feature>
<dbReference type="EMBL" id="AZGZ01000014">
    <property type="protein sequence ID" value="KZZ91293.1"/>
    <property type="molecule type" value="Genomic_DNA"/>
</dbReference>
<feature type="region of interest" description="Disordered" evidence="2">
    <location>
        <begin position="185"/>
        <end position="235"/>
    </location>
</feature>
<feature type="region of interest" description="Disordered" evidence="2">
    <location>
        <begin position="325"/>
        <end position="348"/>
    </location>
</feature>
<protein>
    <submittedName>
        <fullName evidence="3">Uncharacterized protein</fullName>
    </submittedName>
</protein>
<evidence type="ECO:0000313" key="3">
    <source>
        <dbReference type="EMBL" id="KZZ91293.1"/>
    </source>
</evidence>
<name>A0A162IBZ0_9EURO</name>
<dbReference type="OrthoDB" id="4207154at2759"/>
<feature type="region of interest" description="Disordered" evidence="2">
    <location>
        <begin position="554"/>
        <end position="573"/>
    </location>
</feature>
<feature type="region of interest" description="Disordered" evidence="2">
    <location>
        <begin position="1316"/>
        <end position="1342"/>
    </location>
</feature>
<feature type="compositionally biased region" description="Polar residues" evidence="2">
    <location>
        <begin position="187"/>
        <end position="200"/>
    </location>
</feature>
<evidence type="ECO:0000256" key="2">
    <source>
        <dbReference type="SAM" id="MobiDB-lite"/>
    </source>
</evidence>
<feature type="compositionally biased region" description="Basic and acidic residues" evidence="2">
    <location>
        <begin position="1049"/>
        <end position="1058"/>
    </location>
</feature>
<evidence type="ECO:0000256" key="1">
    <source>
        <dbReference type="SAM" id="Coils"/>
    </source>
</evidence>
<sequence>MSYYNALPHTEQEADRMSDTASSTDGDAIKQPEEAVTTTSDRQHANHSPARSHSSTHSETGSIHQTNGFQQVPLEFENLGGSHNLQAAKEGGNSTLATAISAISSSNRDSVLSSVLHQLRKPSFETMYDLVEDDDYADVHIPEDRAATPVVKDKETKGEARTDSTNDIESDLHEAVDEGQVIEQHGQVKSTSPDSAQNVGGHSVAQDASMEDAPERNPAPRPLDTSAIKPGKHAPISIMIPSPAVRSTTFNYHERSSCTGTPTSVVPQTPISVHSSVDIASPRPDLQSLQGAYVGNIERLERSVEHLSENPDIDSEIQRMKREMKDRASSSGSVSAKKSTSVIGSPVSGPIVASPERYVAHSATTTSPRSALAMHSRSHSGSYSATSRLPDTLSEVPEPDENDQLLGRERPMVSDINDNASFTRSAMPPPMTPSPTLHPVLDVQVTTPSTVYAGSHANVAEDMGDLPNFEFSSYGYDNPQNTAYQPDLFMPTYPPQTQNELYIQRPSSAASGDTYQQAKIAFKDFDGVHIGLHPRPSASIRRFDMDGASLNEVPANPDGSPMTTALGPDGQPKNIEGLVYYPAPVPRMLNMPKKLAKNKPDAQQQKRRTQLLVGTIAATSEHPDSSGPSGSGAERGKRKNPLAKLPPALRAAAFFDGPLPGTDDIVLAPQNGSAVQTMDAVLDAAVGAPVDATVDAGLGAATKPRNLQTPDLEDGRARRGLLRRDKGKQKAVTVDANGSSDDERPRTGDRLMGFNRQSTYEADKAMLAPDEDEGPSDEDSEGQLDSDEDGFHGAPATLLAELELRKKAQKKRTQGKEIRSRARTGFGNMGSTLLEMDTVAQLQNEARRKKKHITLAWENPNAALADSSSSDDDDVPLAVLLKNKAAKEERTAEGLQRQIEEFKPAGLMAQLDQDENEPLAKRRARLRGEPQLNPWNRRGMAHPRAPSFMQDLEEESEEDEIEGETLAQRAIRLRREETETLAERIARLKREKEGVDSDEGLSSDFAKDLLNLFDETKGNAGDADQTSERGSQKTEENENKKRTSRYRTTKAESIDKRQSRIVPRPQPHMQTQSEYDLGAFEGQEGETLAQRKAQLLRETQTSPGADATNEVATGSAEKQDPMAPAKARASLADVLAAHPQHHSVSMLQMDRLPANANQNSRANPYMNAGRQVANAIGAPLYASDNNKPNTDRPGTLLGDWAKQRSTFDLNALNTAANNAARQPGGLQSADLENNYGAHNTQTFGAAPTMPSYQAPNLQQHQRMTIMNPHSGQYGVQGSRALTMTGAPSQYPLPHNDTRSMTFQGMPLYAHYHAEKQHTMAGGSSKPPNSSDNSQQPFRMSYLPGAHGQSQMVRMQPGAIAPVNPLLAQDGSVTAGYHSGFAQGYRAGVEQALRMTMMGTPRGTGEGEAVDQWRQNVAY</sequence>
<organism evidence="3 4">
    <name type="scientific">Ascosphaera apis ARSEF 7405</name>
    <dbReference type="NCBI Taxonomy" id="392613"/>
    <lineage>
        <taxon>Eukaryota</taxon>
        <taxon>Fungi</taxon>
        <taxon>Dikarya</taxon>
        <taxon>Ascomycota</taxon>
        <taxon>Pezizomycotina</taxon>
        <taxon>Eurotiomycetes</taxon>
        <taxon>Eurotiomycetidae</taxon>
        <taxon>Onygenales</taxon>
        <taxon>Ascosphaeraceae</taxon>
        <taxon>Ascosphaera</taxon>
    </lineage>
</organism>
<comment type="caution">
    <text evidence="3">The sequence shown here is derived from an EMBL/GenBank/DDBJ whole genome shotgun (WGS) entry which is preliminary data.</text>
</comment>
<feature type="compositionally biased region" description="Basic residues" evidence="2">
    <location>
        <begin position="718"/>
        <end position="729"/>
    </location>
</feature>
<feature type="region of interest" description="Disordered" evidence="2">
    <location>
        <begin position="1016"/>
        <end position="1070"/>
    </location>
</feature>
<proteinExistence type="predicted"/>
<feature type="region of interest" description="Disordered" evidence="2">
    <location>
        <begin position="616"/>
        <end position="640"/>
    </location>
</feature>
<gene>
    <name evidence="3" type="ORF">AAP_03463</name>
</gene>
<feature type="region of interest" description="Disordered" evidence="2">
    <location>
        <begin position="1"/>
        <end position="64"/>
    </location>
</feature>
<feature type="compositionally biased region" description="Basic and acidic residues" evidence="2">
    <location>
        <begin position="1026"/>
        <end position="1041"/>
    </location>
</feature>
<reference evidence="3 4" key="1">
    <citation type="journal article" date="2016" name="Genome Biol. Evol.">
        <title>Divergent and convergent evolution of fungal pathogenicity.</title>
        <authorList>
            <person name="Shang Y."/>
            <person name="Xiao G."/>
            <person name="Zheng P."/>
            <person name="Cen K."/>
            <person name="Zhan S."/>
            <person name="Wang C."/>
        </authorList>
    </citation>
    <scope>NUCLEOTIDE SEQUENCE [LARGE SCALE GENOMIC DNA]</scope>
    <source>
        <strain evidence="3 4">ARSEF 7405</strain>
    </source>
</reference>
<feature type="compositionally biased region" description="Polar residues" evidence="2">
    <location>
        <begin position="379"/>
        <end position="389"/>
    </location>
</feature>
<feature type="region of interest" description="Disordered" evidence="2">
    <location>
        <begin position="362"/>
        <end position="409"/>
    </location>
</feature>
<feature type="region of interest" description="Disordered" evidence="2">
    <location>
        <begin position="1098"/>
        <end position="1129"/>
    </location>
</feature>
<keyword evidence="4" id="KW-1185">Reference proteome</keyword>
<feature type="compositionally biased region" description="Polar residues" evidence="2">
    <location>
        <begin position="49"/>
        <end position="64"/>
    </location>
</feature>
<accession>A0A162IBZ0</accession>
<dbReference type="Proteomes" id="UP000242877">
    <property type="component" value="Unassembled WGS sequence"/>
</dbReference>
<dbReference type="VEuPathDB" id="FungiDB:AAP_03463"/>
<keyword evidence="1" id="KW-0175">Coiled coil</keyword>
<feature type="region of interest" description="Disordered" evidence="2">
    <location>
        <begin position="141"/>
        <end position="169"/>
    </location>
</feature>